<evidence type="ECO:0000313" key="3">
    <source>
        <dbReference type="EMBL" id="VTZ70149.1"/>
    </source>
</evidence>
<reference evidence="3" key="2">
    <citation type="submission" date="2014-05" db="EMBL/GenBank/DDBJ databases">
        <authorList>
            <person name="Aslett M.A."/>
            <person name="De Silva N."/>
        </authorList>
    </citation>
    <scope>NUCLEOTIDE SEQUENCE</scope>
    <source>
        <strain evidence="3">AS</strain>
    </source>
</reference>
<protein>
    <submittedName>
        <fullName evidence="3">Uncharacterized protein</fullName>
    </submittedName>
</protein>
<dbReference type="EMBL" id="LT608165">
    <property type="protein sequence ID" value="SCM07517.1"/>
    <property type="molecule type" value="Genomic_DNA"/>
</dbReference>
<evidence type="ECO:0000313" key="1">
    <source>
        <dbReference type="EMBL" id="SCM04255.1"/>
    </source>
</evidence>
<evidence type="ECO:0000313" key="2">
    <source>
        <dbReference type="EMBL" id="SCM07517.1"/>
    </source>
</evidence>
<name>A0A077TTA9_PLACU</name>
<dbReference type="KEGG" id="pcb:PCHAS_1319900"/>
<evidence type="ECO:0000313" key="5">
    <source>
        <dbReference type="Proteomes" id="UP000195489"/>
    </source>
</evidence>
<reference evidence="3" key="3">
    <citation type="submission" date="2019-05" db="EMBL/GenBank/DDBJ databases">
        <authorList>
            <consortium name="Pathogen Informatics"/>
        </authorList>
    </citation>
    <scope>NUCLEOTIDE SEQUENCE</scope>
    <source>
        <strain evidence="1 6">AJ</strain>
        <strain evidence="3">AS</strain>
        <strain evidence="2 5">CB</strain>
    </source>
</reference>
<dbReference type="GeneID" id="27795015"/>
<evidence type="ECO:0000313" key="6">
    <source>
        <dbReference type="Proteomes" id="UP000507163"/>
    </source>
</evidence>
<dbReference type="EMBL" id="LK022890">
    <property type="protein sequence ID" value="VTZ70149.1"/>
    <property type="molecule type" value="Genomic_DNA"/>
</dbReference>
<reference evidence="3 4" key="1">
    <citation type="journal article" date="2014" name="BMC Biol.">
        <title>A comprehensive evaluation of rodent malaria parasite genomes and gene expression.</title>
        <authorList>
            <person name="Otto T.D."/>
            <person name="Bohme U."/>
            <person name="Jackson A.P."/>
            <person name="Hunt M."/>
            <person name="Franke-Fayard B."/>
            <person name="Hoeijmakers W.A."/>
            <person name="Religa A.A."/>
            <person name="Robertson L."/>
            <person name="Sanders M."/>
            <person name="Ogun S.A."/>
            <person name="Cunningham D."/>
            <person name="Erhart A."/>
            <person name="Billker O."/>
            <person name="Khan S.M."/>
            <person name="Stunnenberg H.G."/>
            <person name="Langhorne J."/>
            <person name="Holder A.A."/>
            <person name="Waters A.P."/>
            <person name="Newbold C.I."/>
            <person name="Pain A."/>
            <person name="Berriman M."/>
            <person name="Janse C.J."/>
        </authorList>
    </citation>
    <scope>NUCLEOTIDE SEQUENCE [LARGE SCALE GENOMIC DNA]</scope>
    <source>
        <strain evidence="3 4">AS</strain>
    </source>
</reference>
<dbReference type="AlphaFoldDB" id="A0A077TTA9"/>
<dbReference type="RefSeq" id="XP_016654508.1">
    <property type="nucleotide sequence ID" value="XM_016799180.1"/>
</dbReference>
<evidence type="ECO:0000313" key="4">
    <source>
        <dbReference type="Proteomes" id="UP000071118"/>
    </source>
</evidence>
<dbReference type="Proteomes" id="UP000071118">
    <property type="component" value="Chromosome 13"/>
</dbReference>
<dbReference type="VEuPathDB" id="PlasmoDB:PCHAS_1319900"/>
<gene>
    <name evidence="1" type="ORF">PCHAJ_000368400</name>
    <name evidence="3" type="ORF">PCHAS_1319900</name>
    <name evidence="2" type="ORF">PCHCB_000371400</name>
</gene>
<dbReference type="EMBL" id="LT608179">
    <property type="protein sequence ID" value="SCM04255.1"/>
    <property type="molecule type" value="Genomic_DNA"/>
</dbReference>
<dbReference type="Proteomes" id="UP000507163">
    <property type="component" value="Chromosome 13"/>
</dbReference>
<accession>A0A077TTA9</accession>
<sequence>MAIIRKVKRNVLQTFKEIYRRGKSLNIHKTAFLSQTYEKNCWRKTRIREEKVYYKKYNFLKHAFDVVNYGIDKNVKFEIGEKEIVEEDSYVYEDEKHETEKDIKNDITNVDLNVKNILKSLEDIHKNYNQNYKNFTHLYSNVMNKNISLKKSEFIKKYNNLYNPRDLTIIYLYIKKFKLLNNKKKYLTNKLHSLKARKNVFDKINYSFSIQKLEEMFYTHCKKINVL</sequence>
<dbReference type="OrthoDB" id="364491at2759"/>
<dbReference type="Proteomes" id="UP000195489">
    <property type="component" value="Chromosome 13"/>
</dbReference>
<keyword evidence="4" id="KW-1185">Reference proteome</keyword>
<proteinExistence type="predicted"/>
<organism evidence="3 4">
    <name type="scientific">Plasmodium chabaudi chabaudi</name>
    <dbReference type="NCBI Taxonomy" id="31271"/>
    <lineage>
        <taxon>Eukaryota</taxon>
        <taxon>Sar</taxon>
        <taxon>Alveolata</taxon>
        <taxon>Apicomplexa</taxon>
        <taxon>Aconoidasida</taxon>
        <taxon>Haemosporida</taxon>
        <taxon>Plasmodiidae</taxon>
        <taxon>Plasmodium</taxon>
        <taxon>Plasmodium (Vinckeia)</taxon>
    </lineage>
</organism>